<keyword evidence="11 15" id="KW-1133">Transmembrane helix</keyword>
<keyword evidence="5" id="KW-0997">Cell inner membrane</keyword>
<evidence type="ECO:0000313" key="20">
    <source>
        <dbReference type="Proteomes" id="UP000830583"/>
    </source>
</evidence>
<dbReference type="SMART" id="SM00448">
    <property type="entry name" value="REC"/>
    <property type="match status" value="1"/>
</dbReference>
<comment type="subcellular location">
    <subcellularLocation>
        <location evidence="2">Cell inner membrane</location>
        <topology evidence="2">Multi-pass membrane protein</topology>
    </subcellularLocation>
</comment>
<keyword evidence="10 19" id="KW-0547">Nucleotide-binding</keyword>
<feature type="transmembrane region" description="Helical" evidence="15">
    <location>
        <begin position="274"/>
        <end position="295"/>
    </location>
</feature>
<dbReference type="SUPFAM" id="SSF47226">
    <property type="entry name" value="Histidine-containing phosphotransfer domain, HPT domain"/>
    <property type="match status" value="1"/>
</dbReference>
<dbReference type="InterPro" id="IPR008207">
    <property type="entry name" value="Sig_transdc_His_kin_Hpt_dom"/>
</dbReference>
<dbReference type="CDD" id="cd00082">
    <property type="entry name" value="HisKA"/>
    <property type="match status" value="1"/>
</dbReference>
<feature type="transmembrane region" description="Helical" evidence="15">
    <location>
        <begin position="12"/>
        <end position="31"/>
    </location>
</feature>
<keyword evidence="12 15" id="KW-0472">Membrane</keyword>
<dbReference type="InterPro" id="IPR011006">
    <property type="entry name" value="CheY-like_superfamily"/>
</dbReference>
<organism evidence="19 20">
    <name type="scientific">Flavobacterium azooxidireducens</name>
    <dbReference type="NCBI Taxonomy" id="1871076"/>
    <lineage>
        <taxon>Bacteria</taxon>
        <taxon>Pseudomonadati</taxon>
        <taxon>Bacteroidota</taxon>
        <taxon>Flavobacteriia</taxon>
        <taxon>Flavobacteriales</taxon>
        <taxon>Flavobacteriaceae</taxon>
        <taxon>Flavobacterium</taxon>
    </lineage>
</organism>
<dbReference type="SUPFAM" id="SSF52172">
    <property type="entry name" value="CheY-like"/>
    <property type="match status" value="1"/>
</dbReference>
<dbReference type="Gene3D" id="3.40.50.2300">
    <property type="match status" value="1"/>
</dbReference>
<dbReference type="PANTHER" id="PTHR43047">
    <property type="entry name" value="TWO-COMPONENT HISTIDINE PROTEIN KINASE"/>
    <property type="match status" value="1"/>
</dbReference>
<evidence type="ECO:0000259" key="18">
    <source>
        <dbReference type="PROSITE" id="PS50894"/>
    </source>
</evidence>
<keyword evidence="10 19" id="KW-0067">ATP-binding</keyword>
<reference evidence="19" key="1">
    <citation type="submission" date="2022-04" db="EMBL/GenBank/DDBJ databases">
        <title>Consumption of N2O by Flavobacterium azooxidireducens sp. nov. isolated from Decomposing Leaf Litter of Phragmites australis (Cav.).</title>
        <authorList>
            <person name="Behrendt U."/>
            <person name="Spanner T."/>
            <person name="Augustin J."/>
            <person name="Horn M.A."/>
            <person name="Kolb S."/>
            <person name="Ulrich A."/>
        </authorList>
    </citation>
    <scope>NUCLEOTIDE SEQUENCE</scope>
    <source>
        <strain evidence="19">IGB 4-14</strain>
    </source>
</reference>
<dbReference type="PRINTS" id="PR00344">
    <property type="entry name" value="BCTRLSENSOR"/>
</dbReference>
<evidence type="ECO:0000256" key="1">
    <source>
        <dbReference type="ARBA" id="ARBA00000085"/>
    </source>
</evidence>
<evidence type="ECO:0000256" key="14">
    <source>
        <dbReference type="PROSITE-ProRule" id="PRU00169"/>
    </source>
</evidence>
<comment type="catalytic activity">
    <reaction evidence="1">
        <text>ATP + protein L-histidine = ADP + protein N-phospho-L-histidine.</text>
        <dbReference type="EC" id="2.7.13.3"/>
    </reaction>
</comment>
<evidence type="ECO:0000256" key="12">
    <source>
        <dbReference type="ARBA" id="ARBA00023136"/>
    </source>
</evidence>
<accession>A0ABY4KJH4</accession>
<dbReference type="InterPro" id="IPR001789">
    <property type="entry name" value="Sig_transdc_resp-reg_receiver"/>
</dbReference>
<evidence type="ECO:0000313" key="19">
    <source>
        <dbReference type="EMBL" id="UPQ80699.1"/>
    </source>
</evidence>
<keyword evidence="4" id="KW-1003">Cell membrane</keyword>
<dbReference type="Gene3D" id="3.30.565.10">
    <property type="entry name" value="Histidine kinase-like ATPase, C-terminal domain"/>
    <property type="match status" value="1"/>
</dbReference>
<keyword evidence="8 15" id="KW-0812">Transmembrane</keyword>
<keyword evidence="9" id="KW-0418">Kinase</keyword>
<dbReference type="Pfam" id="PF00512">
    <property type="entry name" value="HisKA"/>
    <property type="match status" value="1"/>
</dbReference>
<evidence type="ECO:0000256" key="11">
    <source>
        <dbReference type="ARBA" id="ARBA00022989"/>
    </source>
</evidence>
<dbReference type="GO" id="GO:0005524">
    <property type="term" value="F:ATP binding"/>
    <property type="evidence" value="ECO:0007669"/>
    <property type="project" value="UniProtKB-KW"/>
</dbReference>
<dbReference type="InterPro" id="IPR004358">
    <property type="entry name" value="Sig_transdc_His_kin-like_C"/>
</dbReference>
<dbReference type="InterPro" id="IPR005467">
    <property type="entry name" value="His_kinase_dom"/>
</dbReference>
<dbReference type="EC" id="2.7.13.3" evidence="3"/>
<evidence type="ECO:0000256" key="10">
    <source>
        <dbReference type="ARBA" id="ARBA00022840"/>
    </source>
</evidence>
<evidence type="ECO:0000259" key="17">
    <source>
        <dbReference type="PROSITE" id="PS50110"/>
    </source>
</evidence>
<feature type="domain" description="Response regulatory" evidence="17">
    <location>
        <begin position="564"/>
        <end position="674"/>
    </location>
</feature>
<dbReference type="EMBL" id="CP096205">
    <property type="protein sequence ID" value="UPQ80699.1"/>
    <property type="molecule type" value="Genomic_DNA"/>
</dbReference>
<evidence type="ECO:0000256" key="5">
    <source>
        <dbReference type="ARBA" id="ARBA00022519"/>
    </source>
</evidence>
<dbReference type="PROSITE" id="PS50894">
    <property type="entry name" value="HPT"/>
    <property type="match status" value="1"/>
</dbReference>
<dbReference type="PANTHER" id="PTHR43047:SF64">
    <property type="entry name" value="HISTIDINE KINASE CONTAINING CHEY-HOMOLOGOUS RECEIVER DOMAIN AND PAS DOMAIN-RELATED"/>
    <property type="match status" value="1"/>
</dbReference>
<keyword evidence="20" id="KW-1185">Reference proteome</keyword>
<proteinExistence type="predicted"/>
<dbReference type="PROSITE" id="PS50110">
    <property type="entry name" value="RESPONSE_REGULATORY"/>
    <property type="match status" value="1"/>
</dbReference>
<dbReference type="CDD" id="cd00156">
    <property type="entry name" value="REC"/>
    <property type="match status" value="1"/>
</dbReference>
<feature type="domain" description="HPt" evidence="18">
    <location>
        <begin position="707"/>
        <end position="801"/>
    </location>
</feature>
<keyword evidence="7" id="KW-0808">Transferase</keyword>
<dbReference type="SMART" id="SM00387">
    <property type="entry name" value="HATPase_c"/>
    <property type="match status" value="1"/>
</dbReference>
<evidence type="ECO:0000259" key="16">
    <source>
        <dbReference type="PROSITE" id="PS50109"/>
    </source>
</evidence>
<dbReference type="SUPFAM" id="SSF47384">
    <property type="entry name" value="Homodimeric domain of signal transducing histidine kinase"/>
    <property type="match status" value="1"/>
</dbReference>
<sequence length="805" mass="91053">MGQKSTFIPLKVLLSYLLIAALVISVGYLLFKENKLFSNYENQSVEENQKLIRLGSLISKIYDVDNLGRVAIQTNLEKDFEEYGAQNKLLITAIDSFEQKIDNEKQVVLLDSLKLILQQKVSNIEELKKINKAQNSYFPIENALSDLTRIEESMGKITLESLKIDPSKLSAYERRVYQEYVDYLNENVPKESENTLTDKQIDSILVSSKKILEEVRLNNQAKTTSQKNKEIELLRNDLFISQKLNEILVEFESDVIKRANLNNLSREEAQQKTVSILTTAAVIGLIMTGLFFLLITSDFLKNQRYRKQLEIEKKKTESLLSAREQLIATVSHDLKTPLNTIQGFSELIGIGGVTEKQNYYLSNIKSSSVYINQLVNDLLDFSKIEAGKIQLENTVFELDKLIVEVAESIQSLYPSKPITLQFELNSIANLSLESDALRMRQILSNLIGNAYKFTEKGFIKIAANYNQKQLTIVVQDSGIGIESSKLNLIFNEFTQADKSIEKKYGGTGLGLTICKKLAEILRGDLTVESEVNKGSTFRLTLPANMIETKKEAPLFDDKQAKEFSIAVVDDDTSLLQLTAEFLKIYQFNVRTFDDPEVLIASLENEKFDAIISDIQMPKMSGFELINQIPKEIPVIAITGQTQLDKNVYYKNGFSAILHKPYRSADLLAALSDLLKINIAVKPDLAEQTEIPTKEYNLKNLRIMLGDDAVAIKEVLKAFIENTSSNLAIIEEAISNSDSRTVVSISHRMIPMINQLEVKEIVPLLQQLEECRKTELSMDEIKTIFNEAKEKSIQLIALLQKESILL</sequence>
<evidence type="ECO:0000256" key="2">
    <source>
        <dbReference type="ARBA" id="ARBA00004429"/>
    </source>
</evidence>
<dbReference type="RefSeq" id="WP_248436587.1">
    <property type="nucleotide sequence ID" value="NZ_CP096205.1"/>
</dbReference>
<feature type="modified residue" description="Phosphohistidine" evidence="13">
    <location>
        <position position="746"/>
    </location>
</feature>
<dbReference type="Proteomes" id="UP000830583">
    <property type="component" value="Chromosome"/>
</dbReference>
<protein>
    <recommendedName>
        <fullName evidence="3">histidine kinase</fullName>
        <ecNumber evidence="3">2.7.13.3</ecNumber>
    </recommendedName>
</protein>
<evidence type="ECO:0000256" key="9">
    <source>
        <dbReference type="ARBA" id="ARBA00022777"/>
    </source>
</evidence>
<dbReference type="InterPro" id="IPR036890">
    <property type="entry name" value="HATPase_C_sf"/>
</dbReference>
<name>A0ABY4KJH4_9FLAO</name>
<feature type="domain" description="Histidine kinase" evidence="16">
    <location>
        <begin position="329"/>
        <end position="545"/>
    </location>
</feature>
<evidence type="ECO:0000256" key="15">
    <source>
        <dbReference type="SAM" id="Phobius"/>
    </source>
</evidence>
<keyword evidence="6 14" id="KW-0597">Phosphoprotein</keyword>
<dbReference type="InterPro" id="IPR003594">
    <property type="entry name" value="HATPase_dom"/>
</dbReference>
<evidence type="ECO:0000256" key="3">
    <source>
        <dbReference type="ARBA" id="ARBA00012438"/>
    </source>
</evidence>
<gene>
    <name evidence="19" type="ORF">M0M57_07620</name>
</gene>
<evidence type="ECO:0000256" key="7">
    <source>
        <dbReference type="ARBA" id="ARBA00022679"/>
    </source>
</evidence>
<dbReference type="Gene3D" id="1.20.120.160">
    <property type="entry name" value="HPT domain"/>
    <property type="match status" value="1"/>
</dbReference>
<dbReference type="InterPro" id="IPR036641">
    <property type="entry name" value="HPT_dom_sf"/>
</dbReference>
<evidence type="ECO:0000256" key="4">
    <source>
        <dbReference type="ARBA" id="ARBA00022475"/>
    </source>
</evidence>
<dbReference type="SUPFAM" id="SSF55874">
    <property type="entry name" value="ATPase domain of HSP90 chaperone/DNA topoisomerase II/histidine kinase"/>
    <property type="match status" value="1"/>
</dbReference>
<dbReference type="PROSITE" id="PS50109">
    <property type="entry name" value="HIS_KIN"/>
    <property type="match status" value="1"/>
</dbReference>
<dbReference type="Gene3D" id="1.10.287.130">
    <property type="match status" value="1"/>
</dbReference>
<dbReference type="InterPro" id="IPR003661">
    <property type="entry name" value="HisK_dim/P_dom"/>
</dbReference>
<evidence type="ECO:0000256" key="8">
    <source>
        <dbReference type="ARBA" id="ARBA00022692"/>
    </source>
</evidence>
<dbReference type="CDD" id="cd16922">
    <property type="entry name" value="HATPase_EvgS-ArcB-TorS-like"/>
    <property type="match status" value="1"/>
</dbReference>
<dbReference type="InterPro" id="IPR036097">
    <property type="entry name" value="HisK_dim/P_sf"/>
</dbReference>
<dbReference type="Pfam" id="PF02518">
    <property type="entry name" value="HATPase_c"/>
    <property type="match status" value="1"/>
</dbReference>
<evidence type="ECO:0000256" key="6">
    <source>
        <dbReference type="ARBA" id="ARBA00022553"/>
    </source>
</evidence>
<dbReference type="Pfam" id="PF00072">
    <property type="entry name" value="Response_reg"/>
    <property type="match status" value="1"/>
</dbReference>
<evidence type="ECO:0000256" key="13">
    <source>
        <dbReference type="PROSITE-ProRule" id="PRU00110"/>
    </source>
</evidence>
<dbReference type="SMART" id="SM00388">
    <property type="entry name" value="HisKA"/>
    <property type="match status" value="1"/>
</dbReference>
<feature type="modified residue" description="4-aspartylphosphate" evidence="14">
    <location>
        <position position="613"/>
    </location>
</feature>